<protein>
    <recommendedName>
        <fullName evidence="3">DUF7312 domain-containing protein</fullName>
    </recommendedName>
</protein>
<feature type="region of interest" description="Disordered" evidence="1">
    <location>
        <begin position="1"/>
        <end position="96"/>
    </location>
</feature>
<reference evidence="4 5" key="1">
    <citation type="submission" date="2017-02" db="EMBL/GenBank/DDBJ databases">
        <title>Natronthermophilus aegyptiacus gen. nov.,sp. nov., an aerobic, extremely halophilic alkalithermophilic archaeon isolated from the athalassohaline Wadi An Natrun, Egypt.</title>
        <authorList>
            <person name="Zhao B."/>
        </authorList>
    </citation>
    <scope>NUCLEOTIDE SEQUENCE [LARGE SCALE GENOMIC DNA]</scope>
    <source>
        <strain evidence="4 5">CGMCC 1.3597</strain>
    </source>
</reference>
<keyword evidence="5" id="KW-1185">Reference proteome</keyword>
<comment type="caution">
    <text evidence="4">The sequence shown here is derived from an EMBL/GenBank/DDBJ whole genome shotgun (WGS) entry which is preliminary data.</text>
</comment>
<evidence type="ECO:0000256" key="2">
    <source>
        <dbReference type="SAM" id="Phobius"/>
    </source>
</evidence>
<gene>
    <name evidence="4" type="ORF">B2G88_08945</name>
</gene>
<dbReference type="EMBL" id="MWPH01000002">
    <property type="protein sequence ID" value="OVE84521.1"/>
    <property type="molecule type" value="Genomic_DNA"/>
</dbReference>
<dbReference type="AlphaFoldDB" id="A0A202E8E4"/>
<keyword evidence="2" id="KW-1133">Transmembrane helix</keyword>
<keyword evidence="2" id="KW-0472">Membrane</keyword>
<keyword evidence="2" id="KW-0812">Transmembrane</keyword>
<sequence>MADDAPDEGDSNAGPRESSVSDDAQWDETSAWEFGTHADDERQSTADTTVQRDAAPEQDRIPLDLSPDADDESSDADEDDDPHAPEPSSTPVVAGDPDLENAVFVVLGAVAMLLVIARLVSLPL</sequence>
<organism evidence="4 5">
    <name type="scientific">Natronolimnobius baerhuensis</name>
    <dbReference type="NCBI Taxonomy" id="253108"/>
    <lineage>
        <taxon>Archaea</taxon>
        <taxon>Methanobacteriati</taxon>
        <taxon>Methanobacteriota</taxon>
        <taxon>Stenosarchaea group</taxon>
        <taxon>Halobacteria</taxon>
        <taxon>Halobacteriales</taxon>
        <taxon>Natrialbaceae</taxon>
        <taxon>Natronolimnobius</taxon>
    </lineage>
</organism>
<dbReference type="Proteomes" id="UP000196084">
    <property type="component" value="Unassembled WGS sequence"/>
</dbReference>
<dbReference type="Pfam" id="PF23994">
    <property type="entry name" value="DUF7312"/>
    <property type="match status" value="1"/>
</dbReference>
<evidence type="ECO:0000313" key="4">
    <source>
        <dbReference type="EMBL" id="OVE84521.1"/>
    </source>
</evidence>
<dbReference type="OrthoDB" id="177893at2157"/>
<evidence type="ECO:0000313" key="5">
    <source>
        <dbReference type="Proteomes" id="UP000196084"/>
    </source>
</evidence>
<feature type="domain" description="DUF7312" evidence="3">
    <location>
        <begin position="70"/>
        <end position="119"/>
    </location>
</feature>
<proteinExistence type="predicted"/>
<feature type="compositionally biased region" description="Acidic residues" evidence="1">
    <location>
        <begin position="67"/>
        <end position="81"/>
    </location>
</feature>
<accession>A0A202E8E4</accession>
<feature type="compositionally biased region" description="Acidic residues" evidence="1">
    <location>
        <begin position="1"/>
        <end position="10"/>
    </location>
</feature>
<name>A0A202E8E4_9EURY</name>
<evidence type="ECO:0000259" key="3">
    <source>
        <dbReference type="Pfam" id="PF23994"/>
    </source>
</evidence>
<dbReference type="RefSeq" id="WP_087714574.1">
    <property type="nucleotide sequence ID" value="NZ_MWPH01000002.1"/>
</dbReference>
<evidence type="ECO:0000256" key="1">
    <source>
        <dbReference type="SAM" id="MobiDB-lite"/>
    </source>
</evidence>
<dbReference type="InterPro" id="IPR055736">
    <property type="entry name" value="DUF7312"/>
</dbReference>
<feature type="transmembrane region" description="Helical" evidence="2">
    <location>
        <begin position="102"/>
        <end position="120"/>
    </location>
</feature>